<keyword evidence="2" id="KW-1133">Transmembrane helix</keyword>
<feature type="non-terminal residue" evidence="3">
    <location>
        <position position="1"/>
    </location>
</feature>
<dbReference type="EMBL" id="JAAABM010000027">
    <property type="protein sequence ID" value="KAF7670860.1"/>
    <property type="molecule type" value="Genomic_DNA"/>
</dbReference>
<feature type="compositionally biased region" description="Polar residues" evidence="1">
    <location>
        <begin position="113"/>
        <end position="129"/>
    </location>
</feature>
<evidence type="ECO:0000313" key="3">
    <source>
        <dbReference type="EMBL" id="KAF7670860.1"/>
    </source>
</evidence>
<dbReference type="RefSeq" id="XP_038781245.1">
    <property type="nucleotide sequence ID" value="XM_038936035.1"/>
</dbReference>
<name>A0A8H7AUP0_9PLEO</name>
<reference evidence="3" key="2">
    <citation type="submission" date="2020-08" db="EMBL/GenBank/DDBJ databases">
        <title>Draft Genome Sequence of Cumin Blight Pathogen Alternaria burnsii.</title>
        <authorList>
            <person name="Feng Z."/>
        </authorList>
    </citation>
    <scope>NUCLEOTIDE SEQUENCE</scope>
    <source>
        <strain evidence="3">CBS107.38</strain>
    </source>
</reference>
<feature type="compositionally biased region" description="Low complexity" evidence="1">
    <location>
        <begin position="19"/>
        <end position="47"/>
    </location>
</feature>
<dbReference type="PANTHER" id="PTHR16861:SF4">
    <property type="entry name" value="SH3 DOMAIN PROTEIN (AFU_ORTHOLOGUE AFUA_1G13610)"/>
    <property type="match status" value="1"/>
</dbReference>
<accession>A0A8H7AUP0</accession>
<evidence type="ECO:0000256" key="2">
    <source>
        <dbReference type="SAM" id="Phobius"/>
    </source>
</evidence>
<protein>
    <submittedName>
        <fullName evidence="3">Uncharacterized protein</fullName>
    </submittedName>
</protein>
<reference evidence="3" key="1">
    <citation type="submission" date="2020-01" db="EMBL/GenBank/DDBJ databases">
        <authorList>
            <person name="Feng Z.H.Z."/>
        </authorList>
    </citation>
    <scope>NUCLEOTIDE SEQUENCE</scope>
    <source>
        <strain evidence="3">CBS107.38</strain>
    </source>
</reference>
<keyword evidence="2" id="KW-0472">Membrane</keyword>
<organism evidence="3 4">
    <name type="scientific">Alternaria burnsii</name>
    <dbReference type="NCBI Taxonomy" id="1187904"/>
    <lineage>
        <taxon>Eukaryota</taxon>
        <taxon>Fungi</taxon>
        <taxon>Dikarya</taxon>
        <taxon>Ascomycota</taxon>
        <taxon>Pezizomycotina</taxon>
        <taxon>Dothideomycetes</taxon>
        <taxon>Pleosporomycetidae</taxon>
        <taxon>Pleosporales</taxon>
        <taxon>Pleosporineae</taxon>
        <taxon>Pleosporaceae</taxon>
        <taxon>Alternaria</taxon>
        <taxon>Alternaria sect. Alternaria</taxon>
    </lineage>
</organism>
<feature type="region of interest" description="Disordered" evidence="1">
    <location>
        <begin position="18"/>
        <end position="47"/>
    </location>
</feature>
<feature type="transmembrane region" description="Helical" evidence="2">
    <location>
        <begin position="146"/>
        <end position="170"/>
    </location>
</feature>
<dbReference type="CDD" id="cd12087">
    <property type="entry name" value="TM_EGFR-like"/>
    <property type="match status" value="1"/>
</dbReference>
<sequence length="451" mass="47328">SPVLLYIKSAVVKKQKTMSSPALSSAQPPSSQAGGLASSASPSTTQLSTTLSSTISSSASVLPAASQTSSPTVVTSKCTTVWPGGGIEEVACPTSMTTTSVVSANNGASTFKSVTSQSSVNGSTVNEGPTASVGPLPAQKGLSGGAVAGVAIAMLLVGLLIAGAIFFFLLRRQKKKRYNLVQTKPPPHAPVNDATRTLEKGPTAVTSEYATNLDDMLPQPVADDTITDAVLKLRDNIKNHVRTYYHLSPIPAAGVSQAHMGQLATAAGTSSARLASMLSNTSTRAETLRLILAWIVLSRCTGGYDESLLPQELAAIDMVIPGKDGSNTAQSAMYSKWKTVTGTLLHERFSQNKQNSDRKQKFAIAVADLDSIVAPFVQSGLEAQRSKNLDMILTRSANFAFLLFSQPGSFRFEFFSEHGGLVVFPGLVQTIGDQGQVLGPPRVLLEKEIAT</sequence>
<gene>
    <name evidence="3" type="ORF">GT037_010988</name>
</gene>
<dbReference type="Proteomes" id="UP000596902">
    <property type="component" value="Unassembled WGS sequence"/>
</dbReference>
<dbReference type="PANTHER" id="PTHR16861">
    <property type="entry name" value="GLYCOPROTEIN 38"/>
    <property type="match status" value="1"/>
</dbReference>
<evidence type="ECO:0000256" key="1">
    <source>
        <dbReference type="SAM" id="MobiDB-lite"/>
    </source>
</evidence>
<dbReference type="GeneID" id="62209213"/>
<dbReference type="AlphaFoldDB" id="A0A8H7AUP0"/>
<keyword evidence="4" id="KW-1185">Reference proteome</keyword>
<proteinExistence type="predicted"/>
<feature type="region of interest" description="Disordered" evidence="1">
    <location>
        <begin position="182"/>
        <end position="202"/>
    </location>
</feature>
<evidence type="ECO:0000313" key="4">
    <source>
        <dbReference type="Proteomes" id="UP000596902"/>
    </source>
</evidence>
<keyword evidence="2" id="KW-0812">Transmembrane</keyword>
<comment type="caution">
    <text evidence="3">The sequence shown here is derived from an EMBL/GenBank/DDBJ whole genome shotgun (WGS) entry which is preliminary data.</text>
</comment>
<feature type="region of interest" description="Disordered" evidence="1">
    <location>
        <begin position="113"/>
        <end position="132"/>
    </location>
</feature>